<feature type="transmembrane region" description="Helical" evidence="2">
    <location>
        <begin position="26"/>
        <end position="44"/>
    </location>
</feature>
<name>A0A841STK7_9BACL</name>
<comment type="caution">
    <text evidence="4">The sequence shown here is derived from an EMBL/GenBank/DDBJ whole genome shotgun (WGS) entry which is preliminary data.</text>
</comment>
<feature type="transmembrane region" description="Helical" evidence="2">
    <location>
        <begin position="127"/>
        <end position="145"/>
    </location>
</feature>
<dbReference type="PANTHER" id="PTHR30487:SF0">
    <property type="entry name" value="PREPILIN LEADER PEPTIDASE_N-METHYLTRANSFERASE-RELATED"/>
    <property type="match status" value="1"/>
</dbReference>
<feature type="domain" description="Prepilin type IV endopeptidase peptidase" evidence="3">
    <location>
        <begin position="8"/>
        <end position="110"/>
    </location>
</feature>
<dbReference type="Pfam" id="PF01478">
    <property type="entry name" value="Peptidase_A24"/>
    <property type="match status" value="1"/>
</dbReference>
<comment type="similarity">
    <text evidence="1">Belongs to the peptidase A24 family.</text>
</comment>
<dbReference type="GO" id="GO:0004190">
    <property type="term" value="F:aspartic-type endopeptidase activity"/>
    <property type="evidence" value="ECO:0007669"/>
    <property type="project" value="InterPro"/>
</dbReference>
<protein>
    <submittedName>
        <fullName evidence="4">Prepilin peptidase</fullName>
    </submittedName>
</protein>
<evidence type="ECO:0000256" key="2">
    <source>
        <dbReference type="SAM" id="Phobius"/>
    </source>
</evidence>
<feature type="transmembrane region" description="Helical" evidence="2">
    <location>
        <begin position="51"/>
        <end position="71"/>
    </location>
</feature>
<dbReference type="Gene3D" id="1.20.120.1220">
    <property type="match status" value="1"/>
</dbReference>
<sequence length="148" mass="15554">MNLIVLIALTSLTALASWTDLRKRLIPNALTVSYACGGLLYHGAAFGWKGLAESLVGGVAAMAPLLLMYVLKGIGGGDVKWFAAFGFWSGASFALQLVVHSILAAGVIALIMLLVRRIGNREKKEAAATFPFMAAVAPALAFLLSGEF</sequence>
<dbReference type="PANTHER" id="PTHR30487">
    <property type="entry name" value="TYPE 4 PREPILIN-LIKE PROTEINS LEADER PEPTIDE-PROCESSING ENZYME"/>
    <property type="match status" value="1"/>
</dbReference>
<keyword evidence="5" id="KW-1185">Reference proteome</keyword>
<evidence type="ECO:0000313" key="4">
    <source>
        <dbReference type="EMBL" id="MBB6633548.1"/>
    </source>
</evidence>
<evidence type="ECO:0000256" key="1">
    <source>
        <dbReference type="ARBA" id="ARBA00005801"/>
    </source>
</evidence>
<keyword evidence="2" id="KW-0472">Membrane</keyword>
<evidence type="ECO:0000313" key="5">
    <source>
        <dbReference type="Proteomes" id="UP000535838"/>
    </source>
</evidence>
<dbReference type="InterPro" id="IPR050882">
    <property type="entry name" value="Prepilin_peptidase/N-MTase"/>
</dbReference>
<feature type="transmembrane region" description="Helical" evidence="2">
    <location>
        <begin position="91"/>
        <end position="115"/>
    </location>
</feature>
<reference evidence="4 5" key="1">
    <citation type="submission" date="2020-08" db="EMBL/GenBank/DDBJ databases">
        <title>Cohnella phylogeny.</title>
        <authorList>
            <person name="Dunlap C."/>
        </authorList>
    </citation>
    <scope>NUCLEOTIDE SEQUENCE [LARGE SCALE GENOMIC DNA]</scope>
    <source>
        <strain evidence="4 5">DSM 25241</strain>
    </source>
</reference>
<dbReference type="AlphaFoldDB" id="A0A841STK7"/>
<keyword evidence="2" id="KW-0812">Transmembrane</keyword>
<dbReference type="InterPro" id="IPR000045">
    <property type="entry name" value="Prepilin_IV_endopep_pep"/>
</dbReference>
<accession>A0A841STK7</accession>
<proteinExistence type="inferred from homology"/>
<dbReference type="GO" id="GO:0006465">
    <property type="term" value="P:signal peptide processing"/>
    <property type="evidence" value="ECO:0007669"/>
    <property type="project" value="TreeGrafter"/>
</dbReference>
<gene>
    <name evidence="4" type="ORF">H7B67_05470</name>
</gene>
<evidence type="ECO:0000259" key="3">
    <source>
        <dbReference type="Pfam" id="PF01478"/>
    </source>
</evidence>
<dbReference type="EMBL" id="JACJVQ010000005">
    <property type="protein sequence ID" value="MBB6633548.1"/>
    <property type="molecule type" value="Genomic_DNA"/>
</dbReference>
<organism evidence="4 5">
    <name type="scientific">Cohnella thailandensis</name>
    <dbReference type="NCBI Taxonomy" id="557557"/>
    <lineage>
        <taxon>Bacteria</taxon>
        <taxon>Bacillati</taxon>
        <taxon>Bacillota</taxon>
        <taxon>Bacilli</taxon>
        <taxon>Bacillales</taxon>
        <taxon>Paenibacillaceae</taxon>
        <taxon>Cohnella</taxon>
    </lineage>
</organism>
<dbReference type="RefSeq" id="WP_185118787.1">
    <property type="nucleotide sequence ID" value="NZ_JACJVQ010000005.1"/>
</dbReference>
<keyword evidence="2" id="KW-1133">Transmembrane helix</keyword>
<dbReference type="Proteomes" id="UP000535838">
    <property type="component" value="Unassembled WGS sequence"/>
</dbReference>
<dbReference type="GO" id="GO:0005886">
    <property type="term" value="C:plasma membrane"/>
    <property type="evidence" value="ECO:0007669"/>
    <property type="project" value="TreeGrafter"/>
</dbReference>